<comment type="caution">
    <text evidence="2">The sequence shown here is derived from an EMBL/GenBank/DDBJ whole genome shotgun (WGS) entry which is preliminary data.</text>
</comment>
<evidence type="ECO:0000313" key="2">
    <source>
        <dbReference type="EMBL" id="KAJ3606131.1"/>
    </source>
</evidence>
<proteinExistence type="predicted"/>
<dbReference type="OrthoDB" id="5835829at2759"/>
<sequence>MLLSCRSFGGTYDNNPLYNTITLLDRRPQKGLPGQPQTMVFVAHGGSSGLQDTICHGVPVLDMPSHSPDL</sequence>
<organism evidence="2 3">
    <name type="scientific">Muraenolepis orangiensis</name>
    <name type="common">Patagonian moray cod</name>
    <dbReference type="NCBI Taxonomy" id="630683"/>
    <lineage>
        <taxon>Eukaryota</taxon>
        <taxon>Metazoa</taxon>
        <taxon>Chordata</taxon>
        <taxon>Craniata</taxon>
        <taxon>Vertebrata</taxon>
        <taxon>Euteleostomi</taxon>
        <taxon>Actinopterygii</taxon>
        <taxon>Neopterygii</taxon>
        <taxon>Teleostei</taxon>
        <taxon>Neoteleostei</taxon>
        <taxon>Acanthomorphata</taxon>
        <taxon>Zeiogadaria</taxon>
        <taxon>Gadariae</taxon>
        <taxon>Gadiformes</taxon>
        <taxon>Muraenolepidoidei</taxon>
        <taxon>Muraenolepididae</taxon>
        <taxon>Muraenolepis</taxon>
    </lineage>
</organism>
<name>A0A9Q0IR52_9TELE</name>
<dbReference type="InterPro" id="IPR002213">
    <property type="entry name" value="UDP_glucos_trans"/>
</dbReference>
<protein>
    <submittedName>
        <fullName evidence="2">Uncharacterized protein</fullName>
    </submittedName>
</protein>
<evidence type="ECO:0000313" key="3">
    <source>
        <dbReference type="Proteomes" id="UP001148018"/>
    </source>
</evidence>
<accession>A0A9Q0IR52</accession>
<dbReference type="Pfam" id="PF00201">
    <property type="entry name" value="UDPGT"/>
    <property type="match status" value="1"/>
</dbReference>
<dbReference type="GO" id="GO:0008194">
    <property type="term" value="F:UDP-glycosyltransferase activity"/>
    <property type="evidence" value="ECO:0007669"/>
    <property type="project" value="InterPro"/>
</dbReference>
<keyword evidence="3" id="KW-1185">Reference proteome</keyword>
<dbReference type="AlphaFoldDB" id="A0A9Q0IR52"/>
<reference evidence="2" key="1">
    <citation type="submission" date="2022-07" db="EMBL/GenBank/DDBJ databases">
        <title>Chromosome-level genome of Muraenolepis orangiensis.</title>
        <authorList>
            <person name="Kim J."/>
        </authorList>
    </citation>
    <scope>NUCLEOTIDE SEQUENCE</scope>
    <source>
        <strain evidence="2">KU_S4_2022</strain>
        <tissue evidence="2">Muscle</tissue>
    </source>
</reference>
<dbReference type="SUPFAM" id="SSF53756">
    <property type="entry name" value="UDP-Glycosyltransferase/glycogen phosphorylase"/>
    <property type="match status" value="1"/>
</dbReference>
<gene>
    <name evidence="2" type="ORF">NHX12_025652</name>
</gene>
<dbReference type="Proteomes" id="UP001148018">
    <property type="component" value="Unassembled WGS sequence"/>
</dbReference>
<dbReference type="EMBL" id="JANIIK010000042">
    <property type="protein sequence ID" value="KAJ3606131.1"/>
    <property type="molecule type" value="Genomic_DNA"/>
</dbReference>
<dbReference type="Gene3D" id="3.40.50.2000">
    <property type="entry name" value="Glycogen Phosphorylase B"/>
    <property type="match status" value="1"/>
</dbReference>
<evidence type="ECO:0000256" key="1">
    <source>
        <dbReference type="ARBA" id="ARBA00022679"/>
    </source>
</evidence>
<keyword evidence="1" id="KW-0808">Transferase</keyword>